<reference evidence="1" key="4">
    <citation type="submission" date="2019-03" db="UniProtKB">
        <authorList>
            <consortium name="EnsemblPlants"/>
        </authorList>
    </citation>
    <scope>IDENTIFICATION</scope>
</reference>
<reference evidence="2" key="1">
    <citation type="journal article" date="2014" name="Science">
        <title>Ancient hybridizations among the ancestral genomes of bread wheat.</title>
        <authorList>
            <consortium name="International Wheat Genome Sequencing Consortium,"/>
            <person name="Marcussen T."/>
            <person name="Sandve S.R."/>
            <person name="Heier L."/>
            <person name="Spannagl M."/>
            <person name="Pfeifer M."/>
            <person name="Jakobsen K.S."/>
            <person name="Wulff B.B."/>
            <person name="Steuernagel B."/>
            <person name="Mayer K.F."/>
            <person name="Olsen O.A."/>
        </authorList>
    </citation>
    <scope>NUCLEOTIDE SEQUENCE [LARGE SCALE GENOMIC DNA]</scope>
    <source>
        <strain evidence="2">cv. AL8/78</strain>
    </source>
</reference>
<reference evidence="1" key="5">
    <citation type="journal article" date="2021" name="G3 (Bethesda)">
        <title>Aegilops tauschii genome assembly Aet v5.0 features greater sequence contiguity and improved annotation.</title>
        <authorList>
            <person name="Wang L."/>
            <person name="Zhu T."/>
            <person name="Rodriguez J.C."/>
            <person name="Deal K.R."/>
            <person name="Dubcovsky J."/>
            <person name="McGuire P.E."/>
            <person name="Lux T."/>
            <person name="Spannagl M."/>
            <person name="Mayer K.F.X."/>
            <person name="Baldrich P."/>
            <person name="Meyers B.C."/>
            <person name="Huo N."/>
            <person name="Gu Y.Q."/>
            <person name="Zhou H."/>
            <person name="Devos K.M."/>
            <person name="Bennetzen J.L."/>
            <person name="Unver T."/>
            <person name="Budak H."/>
            <person name="Gulick P.J."/>
            <person name="Galiba G."/>
            <person name="Kalapos B."/>
            <person name="Nelson D.R."/>
            <person name="Li P."/>
            <person name="You F.M."/>
            <person name="Luo M.C."/>
            <person name="Dvorak J."/>
        </authorList>
    </citation>
    <scope>NUCLEOTIDE SEQUENCE [LARGE SCALE GENOMIC DNA]</scope>
    <source>
        <strain evidence="1">cv. AL8/78</strain>
    </source>
</reference>
<proteinExistence type="predicted"/>
<accession>A0A453IDV7</accession>
<dbReference type="Proteomes" id="UP000015105">
    <property type="component" value="Chromosome 4D"/>
</dbReference>
<organism evidence="1 2">
    <name type="scientific">Aegilops tauschii subsp. strangulata</name>
    <name type="common">Goatgrass</name>
    <dbReference type="NCBI Taxonomy" id="200361"/>
    <lineage>
        <taxon>Eukaryota</taxon>
        <taxon>Viridiplantae</taxon>
        <taxon>Streptophyta</taxon>
        <taxon>Embryophyta</taxon>
        <taxon>Tracheophyta</taxon>
        <taxon>Spermatophyta</taxon>
        <taxon>Magnoliopsida</taxon>
        <taxon>Liliopsida</taxon>
        <taxon>Poales</taxon>
        <taxon>Poaceae</taxon>
        <taxon>BOP clade</taxon>
        <taxon>Pooideae</taxon>
        <taxon>Triticodae</taxon>
        <taxon>Triticeae</taxon>
        <taxon>Triticinae</taxon>
        <taxon>Aegilops</taxon>
    </lineage>
</organism>
<reference evidence="1" key="3">
    <citation type="journal article" date="2017" name="Nature">
        <title>Genome sequence of the progenitor of the wheat D genome Aegilops tauschii.</title>
        <authorList>
            <person name="Luo M.C."/>
            <person name="Gu Y.Q."/>
            <person name="Puiu D."/>
            <person name="Wang H."/>
            <person name="Twardziok S.O."/>
            <person name="Deal K.R."/>
            <person name="Huo N."/>
            <person name="Zhu T."/>
            <person name="Wang L."/>
            <person name="Wang Y."/>
            <person name="McGuire P.E."/>
            <person name="Liu S."/>
            <person name="Long H."/>
            <person name="Ramasamy R.K."/>
            <person name="Rodriguez J.C."/>
            <person name="Van S.L."/>
            <person name="Yuan L."/>
            <person name="Wang Z."/>
            <person name="Xia Z."/>
            <person name="Xiao L."/>
            <person name="Anderson O.D."/>
            <person name="Ouyang S."/>
            <person name="Liang Y."/>
            <person name="Zimin A.V."/>
            <person name="Pertea G."/>
            <person name="Qi P."/>
            <person name="Bennetzen J.L."/>
            <person name="Dai X."/>
            <person name="Dawson M.W."/>
            <person name="Muller H.G."/>
            <person name="Kugler K."/>
            <person name="Rivarola-Duarte L."/>
            <person name="Spannagl M."/>
            <person name="Mayer K.F.X."/>
            <person name="Lu F.H."/>
            <person name="Bevan M.W."/>
            <person name="Leroy P."/>
            <person name="Li P."/>
            <person name="You F.M."/>
            <person name="Sun Q."/>
            <person name="Liu Z."/>
            <person name="Lyons E."/>
            <person name="Wicker T."/>
            <person name="Salzberg S.L."/>
            <person name="Devos K.M."/>
            <person name="Dvorak J."/>
        </authorList>
    </citation>
    <scope>NUCLEOTIDE SEQUENCE [LARGE SCALE GENOMIC DNA]</scope>
    <source>
        <strain evidence="1">cv. AL8/78</strain>
    </source>
</reference>
<dbReference type="AlphaFoldDB" id="A0A453IDV7"/>
<dbReference type="EnsemblPlants" id="AET4Gv20529900.1">
    <property type="protein sequence ID" value="AET4Gv20529900.1"/>
    <property type="gene ID" value="AET4Gv20529900"/>
</dbReference>
<dbReference type="Gramene" id="AET4Gv20529900.1">
    <property type="protein sequence ID" value="AET4Gv20529900.1"/>
    <property type="gene ID" value="AET4Gv20529900"/>
</dbReference>
<name>A0A453IDV7_AEGTS</name>
<evidence type="ECO:0000313" key="2">
    <source>
        <dbReference type="Proteomes" id="UP000015105"/>
    </source>
</evidence>
<evidence type="ECO:0000313" key="1">
    <source>
        <dbReference type="EnsemblPlants" id="AET4Gv20529900.1"/>
    </source>
</evidence>
<sequence>GEREGGGDRGKPEPPQPSCSCCFGQQASLHGRPRPSLLHQPRCFPHQGRALLRVVVVGWIGHGFPLVRRGSVLDELLRGLAVLAELLRGLTVRVSASVLGLEQARTEEEELAAAGEGLVAGRGRRTDEGRERLRVRGGGG</sequence>
<reference evidence="2" key="2">
    <citation type="journal article" date="2017" name="Nat. Plants">
        <title>The Aegilops tauschii genome reveals multiple impacts of transposons.</title>
        <authorList>
            <person name="Zhao G."/>
            <person name="Zou C."/>
            <person name="Li K."/>
            <person name="Wang K."/>
            <person name="Li T."/>
            <person name="Gao L."/>
            <person name="Zhang X."/>
            <person name="Wang H."/>
            <person name="Yang Z."/>
            <person name="Liu X."/>
            <person name="Jiang W."/>
            <person name="Mao L."/>
            <person name="Kong X."/>
            <person name="Jiao Y."/>
            <person name="Jia J."/>
        </authorList>
    </citation>
    <scope>NUCLEOTIDE SEQUENCE [LARGE SCALE GENOMIC DNA]</scope>
    <source>
        <strain evidence="2">cv. AL8/78</strain>
    </source>
</reference>
<protein>
    <submittedName>
        <fullName evidence="1">Uncharacterized protein</fullName>
    </submittedName>
</protein>
<keyword evidence="2" id="KW-1185">Reference proteome</keyword>